<reference evidence="1 3" key="1">
    <citation type="journal article" date="2011" name="Nature">
        <title>The Medicago genome provides insight into the evolution of rhizobial symbioses.</title>
        <authorList>
            <person name="Young N.D."/>
            <person name="Debelle F."/>
            <person name="Oldroyd G.E."/>
            <person name="Geurts R."/>
            <person name="Cannon S.B."/>
            <person name="Udvardi M.K."/>
            <person name="Benedito V.A."/>
            <person name="Mayer K.F."/>
            <person name="Gouzy J."/>
            <person name="Schoof H."/>
            <person name="Van de Peer Y."/>
            <person name="Proost S."/>
            <person name="Cook D.R."/>
            <person name="Meyers B.C."/>
            <person name="Spannagl M."/>
            <person name="Cheung F."/>
            <person name="De Mita S."/>
            <person name="Krishnakumar V."/>
            <person name="Gundlach H."/>
            <person name="Zhou S."/>
            <person name="Mudge J."/>
            <person name="Bharti A.K."/>
            <person name="Murray J.D."/>
            <person name="Naoumkina M.A."/>
            <person name="Rosen B."/>
            <person name="Silverstein K.A."/>
            <person name="Tang H."/>
            <person name="Rombauts S."/>
            <person name="Zhao P.X."/>
            <person name="Zhou P."/>
            <person name="Barbe V."/>
            <person name="Bardou P."/>
            <person name="Bechner M."/>
            <person name="Bellec A."/>
            <person name="Berger A."/>
            <person name="Berges H."/>
            <person name="Bidwell S."/>
            <person name="Bisseling T."/>
            <person name="Choisne N."/>
            <person name="Couloux A."/>
            <person name="Denny R."/>
            <person name="Deshpande S."/>
            <person name="Dai X."/>
            <person name="Doyle J.J."/>
            <person name="Dudez A.M."/>
            <person name="Farmer A.D."/>
            <person name="Fouteau S."/>
            <person name="Franken C."/>
            <person name="Gibelin C."/>
            <person name="Gish J."/>
            <person name="Goldstein S."/>
            <person name="Gonzalez A.J."/>
            <person name="Green P.J."/>
            <person name="Hallab A."/>
            <person name="Hartog M."/>
            <person name="Hua A."/>
            <person name="Humphray S.J."/>
            <person name="Jeong D.H."/>
            <person name="Jing Y."/>
            <person name="Jocker A."/>
            <person name="Kenton S.M."/>
            <person name="Kim D.J."/>
            <person name="Klee K."/>
            <person name="Lai H."/>
            <person name="Lang C."/>
            <person name="Lin S."/>
            <person name="Macmil S.L."/>
            <person name="Magdelenat G."/>
            <person name="Matthews L."/>
            <person name="McCorrison J."/>
            <person name="Monaghan E.L."/>
            <person name="Mun J.H."/>
            <person name="Najar F.Z."/>
            <person name="Nicholson C."/>
            <person name="Noirot C."/>
            <person name="O'Bleness M."/>
            <person name="Paule C.R."/>
            <person name="Poulain J."/>
            <person name="Prion F."/>
            <person name="Qin B."/>
            <person name="Qu C."/>
            <person name="Retzel E.F."/>
            <person name="Riddle C."/>
            <person name="Sallet E."/>
            <person name="Samain S."/>
            <person name="Samson N."/>
            <person name="Sanders I."/>
            <person name="Saurat O."/>
            <person name="Scarpelli C."/>
            <person name="Schiex T."/>
            <person name="Segurens B."/>
            <person name="Severin A.J."/>
            <person name="Sherrier D.J."/>
            <person name="Shi R."/>
            <person name="Sims S."/>
            <person name="Singer S.R."/>
            <person name="Sinharoy S."/>
            <person name="Sterck L."/>
            <person name="Viollet A."/>
            <person name="Wang B.B."/>
            <person name="Wang K."/>
            <person name="Wang M."/>
            <person name="Wang X."/>
            <person name="Warfsmann J."/>
            <person name="Weissenbach J."/>
            <person name="White D.D."/>
            <person name="White J.D."/>
            <person name="Wiley G.B."/>
            <person name="Wincker P."/>
            <person name="Xing Y."/>
            <person name="Yang L."/>
            <person name="Yao Z."/>
            <person name="Ying F."/>
            <person name="Zhai J."/>
            <person name="Zhou L."/>
            <person name="Zuber A."/>
            <person name="Denarie J."/>
            <person name="Dixon R.A."/>
            <person name="May G.D."/>
            <person name="Schwartz D.C."/>
            <person name="Rogers J."/>
            <person name="Quetier F."/>
            <person name="Town C.D."/>
            <person name="Roe B.A."/>
        </authorList>
    </citation>
    <scope>NUCLEOTIDE SEQUENCE [LARGE SCALE GENOMIC DNA]</scope>
    <source>
        <strain evidence="1">A17</strain>
        <strain evidence="2 3">cv. Jemalong A17</strain>
    </source>
</reference>
<evidence type="ECO:0000313" key="2">
    <source>
        <dbReference type="EnsemblPlants" id="KEH23697"/>
    </source>
</evidence>
<dbReference type="HOGENOM" id="CLU_2674883_0_0_1"/>
<protein>
    <submittedName>
        <fullName evidence="1 2">Uncharacterized protein</fullName>
    </submittedName>
</protein>
<reference evidence="2" key="3">
    <citation type="submission" date="2015-04" db="UniProtKB">
        <authorList>
            <consortium name="EnsemblPlants"/>
        </authorList>
    </citation>
    <scope>IDENTIFICATION</scope>
    <source>
        <strain evidence="2">cv. Jemalong A17</strain>
    </source>
</reference>
<proteinExistence type="predicted"/>
<organism evidence="1 3">
    <name type="scientific">Medicago truncatula</name>
    <name type="common">Barrel medic</name>
    <name type="synonym">Medicago tribuloides</name>
    <dbReference type="NCBI Taxonomy" id="3880"/>
    <lineage>
        <taxon>Eukaryota</taxon>
        <taxon>Viridiplantae</taxon>
        <taxon>Streptophyta</taxon>
        <taxon>Embryophyta</taxon>
        <taxon>Tracheophyta</taxon>
        <taxon>Spermatophyta</taxon>
        <taxon>Magnoliopsida</taxon>
        <taxon>eudicotyledons</taxon>
        <taxon>Gunneridae</taxon>
        <taxon>Pentapetalae</taxon>
        <taxon>rosids</taxon>
        <taxon>fabids</taxon>
        <taxon>Fabales</taxon>
        <taxon>Fabaceae</taxon>
        <taxon>Papilionoideae</taxon>
        <taxon>50 kb inversion clade</taxon>
        <taxon>NPAAA clade</taxon>
        <taxon>Hologalegina</taxon>
        <taxon>IRL clade</taxon>
        <taxon>Trifolieae</taxon>
        <taxon>Medicago</taxon>
    </lineage>
</organism>
<reference evidence="1 3" key="2">
    <citation type="journal article" date="2014" name="BMC Genomics">
        <title>An improved genome release (version Mt4.0) for the model legume Medicago truncatula.</title>
        <authorList>
            <person name="Tang H."/>
            <person name="Krishnakumar V."/>
            <person name="Bidwell S."/>
            <person name="Rosen B."/>
            <person name="Chan A."/>
            <person name="Zhou S."/>
            <person name="Gentzbittel L."/>
            <person name="Childs K.L."/>
            <person name="Yandell M."/>
            <person name="Gundlach H."/>
            <person name="Mayer K.F."/>
            <person name="Schwartz D.C."/>
            <person name="Town C.D."/>
        </authorList>
    </citation>
    <scope>GENOME REANNOTATION</scope>
    <source>
        <strain evidence="1">A17</strain>
        <strain evidence="2 3">cv. Jemalong A17</strain>
    </source>
</reference>
<evidence type="ECO:0000313" key="3">
    <source>
        <dbReference type="Proteomes" id="UP000002051"/>
    </source>
</evidence>
<dbReference type="EMBL" id="CM001223">
    <property type="protein sequence ID" value="KEH23697.1"/>
    <property type="molecule type" value="Genomic_DNA"/>
</dbReference>
<accession>A0A072U1W7</accession>
<dbReference type="AlphaFoldDB" id="A0A072U1W7"/>
<evidence type="ECO:0000313" key="1">
    <source>
        <dbReference type="EMBL" id="KEH23697.1"/>
    </source>
</evidence>
<sequence>MMLVMFFQVQNKYLYNCSASTVWWHVFLVHHSDRGTENGIPFGEIAKVLTTRNYFNNFAGNIVCTATIVYTLSRM</sequence>
<dbReference type="Proteomes" id="UP000002051">
    <property type="component" value="Unassembled WGS sequence"/>
</dbReference>
<name>A0A072U1W7_MEDTR</name>
<keyword evidence="3" id="KW-1185">Reference proteome</keyword>
<dbReference type="EnsemblPlants" id="KEH23697">
    <property type="protein sequence ID" value="KEH23697"/>
    <property type="gene ID" value="MTR_7g094180"/>
</dbReference>
<gene>
    <name evidence="1" type="ordered locus">MTR_7g094180</name>
</gene>